<keyword evidence="10" id="KW-0238">DNA-binding</keyword>
<dbReference type="AlphaFoldDB" id="A0A4P6ZWS0"/>
<dbReference type="NCBIfam" id="NF002211">
    <property type="entry name" value="PRK01103.1"/>
    <property type="match status" value="1"/>
</dbReference>
<comment type="similarity">
    <text evidence="3">Belongs to the FPG family.</text>
</comment>
<keyword evidence="14 19" id="KW-0326">Glycosidase</keyword>
<organism evidence="19 20">
    <name type="scientific">Paenisporosarcina antarctica</name>
    <dbReference type="NCBI Taxonomy" id="417367"/>
    <lineage>
        <taxon>Bacteria</taxon>
        <taxon>Bacillati</taxon>
        <taxon>Bacillota</taxon>
        <taxon>Bacilli</taxon>
        <taxon>Bacillales</taxon>
        <taxon>Caryophanaceae</taxon>
        <taxon>Paenisporosarcina</taxon>
    </lineage>
</organism>
<dbReference type="InterPro" id="IPR015886">
    <property type="entry name" value="H2TH_FPG"/>
</dbReference>
<dbReference type="InterPro" id="IPR010979">
    <property type="entry name" value="Ribosomal_uS13-like_H2TH"/>
</dbReference>
<evidence type="ECO:0000256" key="12">
    <source>
        <dbReference type="ARBA" id="ARBA00023239"/>
    </source>
</evidence>
<evidence type="ECO:0000256" key="10">
    <source>
        <dbReference type="ARBA" id="ARBA00023125"/>
    </source>
</evidence>
<dbReference type="GO" id="GO:0008270">
    <property type="term" value="F:zinc ion binding"/>
    <property type="evidence" value="ECO:0007669"/>
    <property type="project" value="UniProtKB-KW"/>
</dbReference>
<dbReference type="SUPFAM" id="SSF57716">
    <property type="entry name" value="Glucocorticoid receptor-like (DNA-binding domain)"/>
    <property type="match status" value="1"/>
</dbReference>
<feature type="domain" description="Formamidopyrimidine-DNA glycosylase catalytic" evidence="18">
    <location>
        <begin position="2"/>
        <end position="133"/>
    </location>
</feature>
<keyword evidence="6" id="KW-0227">DNA damage</keyword>
<comment type="catalytic activity">
    <reaction evidence="1">
        <text>Hydrolysis of DNA containing ring-opened 7-methylguanine residues, releasing 2,6-diamino-4-hydroxy-5-(N-methyl)formamidopyrimidine.</text>
        <dbReference type="EC" id="3.2.2.23"/>
    </reaction>
</comment>
<proteinExistence type="inferred from homology"/>
<dbReference type="GO" id="GO:0003690">
    <property type="term" value="F:double-stranded DNA binding"/>
    <property type="evidence" value="ECO:0007669"/>
    <property type="project" value="UniProtKB-ARBA"/>
</dbReference>
<evidence type="ECO:0000256" key="5">
    <source>
        <dbReference type="ARBA" id="ARBA00022723"/>
    </source>
</evidence>
<comment type="subunit">
    <text evidence="4">Monomer.</text>
</comment>
<evidence type="ECO:0000256" key="1">
    <source>
        <dbReference type="ARBA" id="ARBA00001668"/>
    </source>
</evidence>
<accession>A0A4P6ZWS0</accession>
<dbReference type="GO" id="GO:0006284">
    <property type="term" value="P:base-excision repair"/>
    <property type="evidence" value="ECO:0007669"/>
    <property type="project" value="InterPro"/>
</dbReference>
<dbReference type="SUPFAM" id="SSF81624">
    <property type="entry name" value="N-terminal domain of MutM-like DNA repair proteins"/>
    <property type="match status" value="1"/>
</dbReference>
<evidence type="ECO:0000259" key="17">
    <source>
        <dbReference type="PROSITE" id="PS51066"/>
    </source>
</evidence>
<dbReference type="InterPro" id="IPR012319">
    <property type="entry name" value="FPG_cat"/>
</dbReference>
<sequence length="290" mass="32994">MPELPEVEGVVNSLKPVATGKTIERVTISPVLEVSRKAGKQAIIKVTELADFQQRLADAKIIRIVRRSKYIYFHLEKNQQSILLVTHLGMTGAWFYVHETHEISEEKFRKHIHVIFHLDDDMLLVYTDIRRFGEMRLLESEAQFPPLLQMAPEPFDDSALGYFLEMSKLPKYQHKSIKETIMDGQVISGCGNIYATEALYSMHIHPARKVNRISQKRLIALFQTIVAVLNESILAGGSSISDYRNINGEAGGMQDRLQMYGKKQCPNCINATKQLVLGGRNSWYCPSCQR</sequence>
<evidence type="ECO:0000256" key="3">
    <source>
        <dbReference type="ARBA" id="ARBA00009409"/>
    </source>
</evidence>
<dbReference type="PROSITE" id="PS51066">
    <property type="entry name" value="ZF_FPG_2"/>
    <property type="match status" value="1"/>
</dbReference>
<evidence type="ECO:0000256" key="8">
    <source>
        <dbReference type="ARBA" id="ARBA00022801"/>
    </source>
</evidence>
<protein>
    <submittedName>
        <fullName evidence="19">Bifunctional DNA-formamidopyrimidine glycosylase/DNA-(Apurinic or apyrimidinic site) lyase</fullName>
        <ecNumber evidence="19">3.2.2.23</ecNumber>
        <ecNumber evidence="19">4.2.99.18</ecNumber>
    </submittedName>
</protein>
<dbReference type="InterPro" id="IPR020629">
    <property type="entry name" value="FPG_Glyclase"/>
</dbReference>
<dbReference type="FunFam" id="1.10.8.50:FF:000003">
    <property type="entry name" value="Formamidopyrimidine-DNA glycosylase"/>
    <property type="match status" value="1"/>
</dbReference>
<dbReference type="Pfam" id="PF06831">
    <property type="entry name" value="H2TH"/>
    <property type="match status" value="1"/>
</dbReference>
<evidence type="ECO:0000256" key="4">
    <source>
        <dbReference type="ARBA" id="ARBA00011245"/>
    </source>
</evidence>
<gene>
    <name evidence="19" type="primary">mutM</name>
    <name evidence="19" type="ORF">E2636_05935</name>
</gene>
<dbReference type="Gene3D" id="1.10.8.50">
    <property type="match status" value="1"/>
</dbReference>
<dbReference type="NCBIfam" id="TIGR00577">
    <property type="entry name" value="fpg"/>
    <property type="match status" value="1"/>
</dbReference>
<keyword evidence="12 19" id="KW-0456">Lyase</keyword>
<evidence type="ECO:0000256" key="2">
    <source>
        <dbReference type="ARBA" id="ARBA00001947"/>
    </source>
</evidence>
<dbReference type="PROSITE" id="PS51068">
    <property type="entry name" value="FPG_CAT"/>
    <property type="match status" value="1"/>
</dbReference>
<dbReference type="EMBL" id="CP038015">
    <property type="protein sequence ID" value="QBP40684.1"/>
    <property type="molecule type" value="Genomic_DNA"/>
</dbReference>
<evidence type="ECO:0000256" key="6">
    <source>
        <dbReference type="ARBA" id="ARBA00022763"/>
    </source>
</evidence>
<dbReference type="GO" id="GO:0034039">
    <property type="term" value="F:8-oxo-7,8-dihydroguanine DNA N-glycosylase activity"/>
    <property type="evidence" value="ECO:0007669"/>
    <property type="project" value="TreeGrafter"/>
</dbReference>
<keyword evidence="13" id="KW-0511">Multifunctional enzyme</keyword>
<evidence type="ECO:0000256" key="11">
    <source>
        <dbReference type="ARBA" id="ARBA00023204"/>
    </source>
</evidence>
<dbReference type="SMART" id="SM00898">
    <property type="entry name" value="Fapy_DNA_glyco"/>
    <property type="match status" value="1"/>
</dbReference>
<keyword evidence="5" id="KW-0479">Metal-binding</keyword>
<dbReference type="GO" id="GO:0003684">
    <property type="term" value="F:damaged DNA binding"/>
    <property type="evidence" value="ECO:0007669"/>
    <property type="project" value="InterPro"/>
</dbReference>
<comment type="catalytic activity">
    <reaction evidence="15">
        <text>2'-deoxyribonucleotide-(2'-deoxyribose 5'-phosphate)-2'-deoxyribonucleotide-DNA = a 3'-end 2'-deoxyribonucleotide-(2,3-dehydro-2,3-deoxyribose 5'-phosphate)-DNA + a 5'-end 5'-phospho-2'-deoxyribonucleoside-DNA + H(+)</text>
        <dbReference type="Rhea" id="RHEA:66592"/>
        <dbReference type="Rhea" id="RHEA-COMP:13180"/>
        <dbReference type="Rhea" id="RHEA-COMP:16897"/>
        <dbReference type="Rhea" id="RHEA-COMP:17067"/>
        <dbReference type="ChEBI" id="CHEBI:15378"/>
        <dbReference type="ChEBI" id="CHEBI:136412"/>
        <dbReference type="ChEBI" id="CHEBI:157695"/>
        <dbReference type="ChEBI" id="CHEBI:167181"/>
        <dbReference type="EC" id="4.2.99.18"/>
    </reaction>
</comment>
<dbReference type="Proteomes" id="UP000294292">
    <property type="component" value="Chromosome"/>
</dbReference>
<dbReference type="CDD" id="cd08966">
    <property type="entry name" value="EcFpg-like_N"/>
    <property type="match status" value="1"/>
</dbReference>
<dbReference type="Pfam" id="PF01149">
    <property type="entry name" value="Fapy_DNA_glyco"/>
    <property type="match status" value="1"/>
</dbReference>
<dbReference type="PANTHER" id="PTHR22993:SF9">
    <property type="entry name" value="FORMAMIDOPYRIMIDINE-DNA GLYCOSYLASE"/>
    <property type="match status" value="1"/>
</dbReference>
<dbReference type="InterPro" id="IPR000214">
    <property type="entry name" value="Znf_DNA_glyclase/AP_lyase"/>
</dbReference>
<dbReference type="EC" id="3.2.2.23" evidence="19"/>
<evidence type="ECO:0000313" key="20">
    <source>
        <dbReference type="Proteomes" id="UP000294292"/>
    </source>
</evidence>
<evidence type="ECO:0000256" key="7">
    <source>
        <dbReference type="ARBA" id="ARBA00022771"/>
    </source>
</evidence>
<keyword evidence="20" id="KW-1185">Reference proteome</keyword>
<evidence type="ECO:0000256" key="9">
    <source>
        <dbReference type="ARBA" id="ARBA00022833"/>
    </source>
</evidence>
<comment type="cofactor">
    <cofactor evidence="2">
        <name>Zn(2+)</name>
        <dbReference type="ChEBI" id="CHEBI:29105"/>
    </cofactor>
</comment>
<dbReference type="EC" id="4.2.99.18" evidence="19"/>
<keyword evidence="11" id="KW-0234">DNA repair</keyword>
<keyword evidence="9" id="KW-0862">Zinc</keyword>
<feature type="domain" description="FPG-type" evidence="17">
    <location>
        <begin position="258"/>
        <end position="290"/>
    </location>
</feature>
<evidence type="ECO:0000256" key="14">
    <source>
        <dbReference type="ARBA" id="ARBA00023295"/>
    </source>
</evidence>
<dbReference type="PANTHER" id="PTHR22993">
    <property type="entry name" value="FORMAMIDOPYRIMIDINE-DNA GLYCOSYLASE"/>
    <property type="match status" value="1"/>
</dbReference>
<dbReference type="SMART" id="SM01232">
    <property type="entry name" value="H2TH"/>
    <property type="match status" value="1"/>
</dbReference>
<dbReference type="RefSeq" id="WP_134209382.1">
    <property type="nucleotide sequence ID" value="NZ_CP038015.1"/>
</dbReference>
<dbReference type="GO" id="GO:0140078">
    <property type="term" value="F:class I DNA-(apurinic or apyrimidinic site) endonuclease activity"/>
    <property type="evidence" value="ECO:0007669"/>
    <property type="project" value="UniProtKB-EC"/>
</dbReference>
<name>A0A4P6ZWS0_9BACL</name>
<dbReference type="InterPro" id="IPR035937">
    <property type="entry name" value="FPG_N"/>
</dbReference>
<evidence type="ECO:0000256" key="16">
    <source>
        <dbReference type="PROSITE-ProRule" id="PRU00391"/>
    </source>
</evidence>
<keyword evidence="7 16" id="KW-0863">Zinc-finger</keyword>
<dbReference type="SUPFAM" id="SSF46946">
    <property type="entry name" value="S13-like H2TH domain"/>
    <property type="match status" value="1"/>
</dbReference>
<dbReference type="KEGG" id="panc:E2636_05935"/>
<evidence type="ECO:0000256" key="13">
    <source>
        <dbReference type="ARBA" id="ARBA00023268"/>
    </source>
</evidence>
<dbReference type="OrthoDB" id="9800855at2"/>
<dbReference type="Gene3D" id="3.20.190.10">
    <property type="entry name" value="MutM-like, N-terminal"/>
    <property type="match status" value="1"/>
</dbReference>
<evidence type="ECO:0000313" key="19">
    <source>
        <dbReference type="EMBL" id="QBP40684.1"/>
    </source>
</evidence>
<reference evidence="19 20" key="1">
    <citation type="submission" date="2019-03" db="EMBL/GenBank/DDBJ databases">
        <title>Complete genome sequence of Paenisporosarcina antarctica CGMCC 1.6503T.</title>
        <authorList>
            <person name="Rong J.-C."/>
            <person name="Chi N.-Y."/>
            <person name="Zhang Q.-F."/>
        </authorList>
    </citation>
    <scope>NUCLEOTIDE SEQUENCE [LARGE SCALE GENOMIC DNA]</scope>
    <source>
        <strain evidence="19 20">CGMCC 1.6503</strain>
    </source>
</reference>
<keyword evidence="8 19" id="KW-0378">Hydrolase</keyword>
<evidence type="ECO:0000259" key="18">
    <source>
        <dbReference type="PROSITE" id="PS51068"/>
    </source>
</evidence>
<evidence type="ECO:0000256" key="15">
    <source>
        <dbReference type="ARBA" id="ARBA00044632"/>
    </source>
</evidence>